<accession>A0A1C7NLH3</accession>
<evidence type="ECO:0000256" key="3">
    <source>
        <dbReference type="ARBA" id="ARBA00022490"/>
    </source>
</evidence>
<evidence type="ECO:0000256" key="5">
    <source>
        <dbReference type="ARBA" id="ARBA00022741"/>
    </source>
</evidence>
<dbReference type="PRINTS" id="PR00380">
    <property type="entry name" value="KINESINHEAVY"/>
</dbReference>
<feature type="compositionally biased region" description="Low complexity" evidence="12">
    <location>
        <begin position="1251"/>
        <end position="1261"/>
    </location>
</feature>
<dbReference type="InterPro" id="IPR049780">
    <property type="entry name" value="PH_KIFIA_KIFIB"/>
</dbReference>
<dbReference type="PROSITE" id="PS00411">
    <property type="entry name" value="KINESIN_MOTOR_1"/>
    <property type="match status" value="1"/>
</dbReference>
<dbReference type="Pfam" id="PF12423">
    <property type="entry name" value="KIF1B"/>
    <property type="match status" value="1"/>
</dbReference>
<evidence type="ECO:0008006" key="17">
    <source>
        <dbReference type="Google" id="ProtNLM"/>
    </source>
</evidence>
<feature type="compositionally biased region" description="Low complexity" evidence="12">
    <location>
        <begin position="414"/>
        <end position="427"/>
    </location>
</feature>
<dbReference type="Pfam" id="PF12473">
    <property type="entry name" value="DUF3694"/>
    <property type="match status" value="1"/>
</dbReference>
<dbReference type="InterPro" id="IPR008984">
    <property type="entry name" value="SMAD_FHA_dom_sf"/>
</dbReference>
<dbReference type="SUPFAM" id="SSF49879">
    <property type="entry name" value="SMAD/FHA domain"/>
    <property type="match status" value="1"/>
</dbReference>
<dbReference type="SMART" id="SM00233">
    <property type="entry name" value="PH"/>
    <property type="match status" value="1"/>
</dbReference>
<dbReference type="InterPro" id="IPR036961">
    <property type="entry name" value="Kinesin_motor_dom_sf"/>
</dbReference>
<dbReference type="InterPro" id="IPR027417">
    <property type="entry name" value="P-loop_NTPase"/>
</dbReference>
<evidence type="ECO:0000256" key="7">
    <source>
        <dbReference type="ARBA" id="ARBA00023054"/>
    </source>
</evidence>
<evidence type="ECO:0000259" key="13">
    <source>
        <dbReference type="PROSITE" id="PS50003"/>
    </source>
</evidence>
<keyword evidence="8 10" id="KW-0505">Motor protein</keyword>
<reference evidence="15 16" key="1">
    <citation type="submission" date="2016-03" db="EMBL/GenBank/DDBJ databases">
        <title>Choanephora cucurbitarum.</title>
        <authorList>
            <person name="Min B."/>
            <person name="Park H."/>
            <person name="Park J.-H."/>
            <person name="Shin H.-D."/>
            <person name="Choi I.-G."/>
        </authorList>
    </citation>
    <scope>NUCLEOTIDE SEQUENCE [LARGE SCALE GENOMIC DNA]</scope>
    <source>
        <strain evidence="15 16">KUS-F28377</strain>
    </source>
</reference>
<dbReference type="InterPro" id="IPR022164">
    <property type="entry name" value="Kinesin-like"/>
</dbReference>
<organism evidence="15 16">
    <name type="scientific">Choanephora cucurbitarum</name>
    <dbReference type="NCBI Taxonomy" id="101091"/>
    <lineage>
        <taxon>Eukaryota</taxon>
        <taxon>Fungi</taxon>
        <taxon>Fungi incertae sedis</taxon>
        <taxon>Mucoromycota</taxon>
        <taxon>Mucoromycotina</taxon>
        <taxon>Mucoromycetes</taxon>
        <taxon>Mucorales</taxon>
        <taxon>Mucorineae</taxon>
        <taxon>Choanephoraceae</taxon>
        <taxon>Choanephoroideae</taxon>
        <taxon>Choanephora</taxon>
    </lineage>
</organism>
<dbReference type="GO" id="GO:0047496">
    <property type="term" value="P:vesicle transport along microtubule"/>
    <property type="evidence" value="ECO:0007669"/>
    <property type="project" value="UniProtKB-ARBA"/>
</dbReference>
<dbReference type="InterPro" id="IPR032405">
    <property type="entry name" value="Kinesin_assoc"/>
</dbReference>
<keyword evidence="2" id="KW-0813">Transport</keyword>
<dbReference type="Pfam" id="PF00225">
    <property type="entry name" value="Kinesin"/>
    <property type="match status" value="1"/>
</dbReference>
<feature type="region of interest" description="Disordered" evidence="12">
    <location>
        <begin position="1091"/>
        <end position="1118"/>
    </location>
</feature>
<dbReference type="InterPro" id="IPR001752">
    <property type="entry name" value="Kinesin_motor_dom"/>
</dbReference>
<dbReference type="InterPro" id="IPR019821">
    <property type="entry name" value="Kinesin_motor_CS"/>
</dbReference>
<evidence type="ECO:0000256" key="2">
    <source>
        <dbReference type="ARBA" id="ARBA00022448"/>
    </source>
</evidence>
<dbReference type="Gene3D" id="2.30.29.30">
    <property type="entry name" value="Pleckstrin-homology domain (PH domain)/Phosphotyrosine-binding domain (PTB)"/>
    <property type="match status" value="1"/>
</dbReference>
<dbReference type="CDD" id="cd01365">
    <property type="entry name" value="KISc_KIF1A_KIF1B"/>
    <property type="match status" value="1"/>
</dbReference>
<protein>
    <recommendedName>
        <fullName evidence="17">Kinesin-domain-containing protein</fullName>
    </recommendedName>
</protein>
<dbReference type="OrthoDB" id="3176171at2759"/>
<feature type="compositionally biased region" description="Basic and acidic residues" evidence="12">
    <location>
        <begin position="780"/>
        <end position="794"/>
    </location>
</feature>
<dbReference type="GO" id="GO:0005546">
    <property type="term" value="F:phosphatidylinositol-4,5-bisphosphate binding"/>
    <property type="evidence" value="ECO:0007669"/>
    <property type="project" value="UniProtKB-ARBA"/>
</dbReference>
<evidence type="ECO:0000256" key="1">
    <source>
        <dbReference type="ARBA" id="ARBA00004245"/>
    </source>
</evidence>
<evidence type="ECO:0000256" key="9">
    <source>
        <dbReference type="ARBA" id="ARBA00023212"/>
    </source>
</evidence>
<dbReference type="Gene3D" id="2.60.200.20">
    <property type="match status" value="1"/>
</dbReference>
<evidence type="ECO:0000256" key="10">
    <source>
        <dbReference type="PROSITE-ProRule" id="PRU00283"/>
    </source>
</evidence>
<dbReference type="GO" id="GO:0008574">
    <property type="term" value="F:plus-end-directed microtubule motor activity"/>
    <property type="evidence" value="ECO:0007669"/>
    <property type="project" value="UniProtKB-ARBA"/>
</dbReference>
<dbReference type="PROSITE" id="PS50067">
    <property type="entry name" value="KINESIN_MOTOR_2"/>
    <property type="match status" value="1"/>
</dbReference>
<dbReference type="SUPFAM" id="SSF50729">
    <property type="entry name" value="PH domain-like"/>
    <property type="match status" value="1"/>
</dbReference>
<dbReference type="FunFam" id="3.40.850.10:FF:000047">
    <property type="entry name" value="Kinesin family protein"/>
    <property type="match status" value="1"/>
</dbReference>
<feature type="region of interest" description="Disordered" evidence="12">
    <location>
        <begin position="633"/>
        <end position="654"/>
    </location>
</feature>
<feature type="compositionally biased region" description="Polar residues" evidence="12">
    <location>
        <begin position="638"/>
        <end position="654"/>
    </location>
</feature>
<feature type="domain" description="Kinesin motor" evidence="14">
    <location>
        <begin position="4"/>
        <end position="363"/>
    </location>
</feature>
<dbReference type="Pfam" id="PF16183">
    <property type="entry name" value="Kinesin_assoc"/>
    <property type="match status" value="1"/>
</dbReference>
<keyword evidence="7 11" id="KW-0175">Coiled coil</keyword>
<feature type="region of interest" description="Disordered" evidence="12">
    <location>
        <begin position="1242"/>
        <end position="1261"/>
    </location>
</feature>
<dbReference type="PANTHER" id="PTHR47117">
    <property type="entry name" value="STAR-RELATED LIPID TRANSFER PROTEIN 9"/>
    <property type="match status" value="1"/>
</dbReference>
<proteinExistence type="inferred from homology"/>
<evidence type="ECO:0000256" key="11">
    <source>
        <dbReference type="SAM" id="Coils"/>
    </source>
</evidence>
<dbReference type="GO" id="GO:0005874">
    <property type="term" value="C:microtubule"/>
    <property type="evidence" value="ECO:0007669"/>
    <property type="project" value="UniProtKB-KW"/>
</dbReference>
<keyword evidence="16" id="KW-1185">Reference proteome</keyword>
<evidence type="ECO:0000313" key="15">
    <source>
        <dbReference type="EMBL" id="OBZ89952.1"/>
    </source>
</evidence>
<dbReference type="Gene3D" id="6.10.250.2520">
    <property type="match status" value="1"/>
</dbReference>
<keyword evidence="3" id="KW-0963">Cytoplasm</keyword>
<dbReference type="GO" id="GO:0005524">
    <property type="term" value="F:ATP binding"/>
    <property type="evidence" value="ECO:0007669"/>
    <property type="project" value="UniProtKB-UniRule"/>
</dbReference>
<dbReference type="Proteomes" id="UP000093000">
    <property type="component" value="Unassembled WGS sequence"/>
</dbReference>
<keyword evidence="5 10" id="KW-0547">Nucleotide-binding</keyword>
<evidence type="ECO:0000256" key="12">
    <source>
        <dbReference type="SAM" id="MobiDB-lite"/>
    </source>
</evidence>
<comment type="similarity">
    <text evidence="10">Belongs to the TRAFAC class myosin-kinesin ATPase superfamily. Kinesin family.</text>
</comment>
<dbReference type="Pfam" id="PF00169">
    <property type="entry name" value="PH"/>
    <property type="match status" value="1"/>
</dbReference>
<evidence type="ECO:0000256" key="4">
    <source>
        <dbReference type="ARBA" id="ARBA00022701"/>
    </source>
</evidence>
<dbReference type="PROSITE" id="PS50003">
    <property type="entry name" value="PH_DOMAIN"/>
    <property type="match status" value="1"/>
</dbReference>
<evidence type="ECO:0000256" key="8">
    <source>
        <dbReference type="ARBA" id="ARBA00023175"/>
    </source>
</evidence>
<dbReference type="InterPro" id="IPR011993">
    <property type="entry name" value="PH-like_dom_sf"/>
</dbReference>
<comment type="caution">
    <text evidence="15">The sequence shown here is derived from an EMBL/GenBank/DDBJ whole genome shotgun (WGS) entry which is preliminary data.</text>
</comment>
<dbReference type="InterPro" id="IPR022140">
    <property type="entry name" value="Kinesin-like_KIF1-typ"/>
</dbReference>
<evidence type="ECO:0000259" key="14">
    <source>
        <dbReference type="PROSITE" id="PS50067"/>
    </source>
</evidence>
<dbReference type="SUPFAM" id="SSF52540">
    <property type="entry name" value="P-loop containing nucleoside triphosphate hydrolases"/>
    <property type="match status" value="1"/>
</dbReference>
<feature type="region of interest" description="Disordered" evidence="12">
    <location>
        <begin position="728"/>
        <end position="794"/>
    </location>
</feature>
<dbReference type="InterPro" id="IPR001849">
    <property type="entry name" value="PH_domain"/>
</dbReference>
<keyword evidence="6 10" id="KW-0067">ATP-binding</keyword>
<dbReference type="GO" id="GO:0008017">
    <property type="term" value="F:microtubule binding"/>
    <property type="evidence" value="ECO:0007669"/>
    <property type="project" value="InterPro"/>
</dbReference>
<dbReference type="Gene3D" id="3.40.850.10">
    <property type="entry name" value="Kinesin motor domain"/>
    <property type="match status" value="1"/>
</dbReference>
<keyword evidence="9" id="KW-0206">Cytoskeleton</keyword>
<feature type="binding site" evidence="10">
    <location>
        <begin position="110"/>
        <end position="117"/>
    </location>
    <ligand>
        <name>ATP</name>
        <dbReference type="ChEBI" id="CHEBI:30616"/>
    </ligand>
</feature>
<dbReference type="InParanoid" id="A0A1C7NLH3"/>
<feature type="compositionally biased region" description="Low complexity" evidence="12">
    <location>
        <begin position="1093"/>
        <end position="1109"/>
    </location>
</feature>
<feature type="domain" description="PH" evidence="13">
    <location>
        <begin position="1689"/>
        <end position="1787"/>
    </location>
</feature>
<sequence>MSGNIKVVVRCRPLNAREKARGAACLVRMEGNQTIITHPKKAGGNHSTPLHNGKHKDEEDIKAFTFDRSYWSADKNDPDYADQELVYNDLGRELLDHAFDGYNCCIFAYGQTGSGKSYSMMGYGEDKGITPRTCSELFERIADLSSDKLKFQVEVSYIEIYNEKVRDLLNPANKGNLKVREHPTIGPYVEDLSRLVVKSFEDIEHLMSEGNKARTVAATHMNETSSRSHAVFTLFLTSNRFDETANLNTEKCSRISLVDLAGSERADSTGATGVRLKEGANINKSLTTLGKVIAALAEASAHPHSKKSANQHNFIPYRDSVLTWLLKDSLGGNSKTAMIAAISPADYEETLSTLRYADQAKRIKNKAVVNEDPNARLIRELKEELQALRDTLMIYAPEEVEKITQQKKTKGRGRASSSSGARLTTASPMLLISPESPITATRRGNSLLTKEQVIEQLQSSEKLLSEVKQTWEEKMSKTEEIHRQREEALRDLGVIVEKDNIGVYAPKTIHLINLNEDPLMTECLMYQIKPGITRVGRLDSKVPADIRLSGPEIMDEHCHFENLPAEEQDETQESKDDDDVPRIVKIYPGKDSVTLVNGMRLAEPKVLHSGYRIIFGSGLHHLFRFNNPDEVRRERETQQNGLPHINTANITSPTDPGIPLPSANASTADTSLYPVDLVDWKFAHSEALRKFGNTANTDLTEMTDEDLKQLSEGITKVREFRSRQRISSDTHTILSEDPETISPMTVSPRTSFSSSSNPRFSIVSSAQTILTEDEDDEEDRDKLKSGEEDMTREEKDKLIRIATEKVEQQLELQKKEYEEKIKMINSSDMKKEDISYERDELAAKYAQMKEEMERSLEQQKLAYESKIKRIKAHLPPGTALSSDNLMVGFTAQNAADHLIRMTIDKWRQLRYVKMAEGCLVHAVVLKEANIMARELGKNVVYQYIVVHDDISSNPLSFWESTSALQPFTREPDTHLIKEPKPCLAVQVIDHVHHATYIWSITKLKHRLRRMRRLYDYTDKPLFTGQHFNREDPFYETPCPRYSLIGLARVPLRNLTLQLHADNYVDIYCRNTGQVMGQIRVLVTPIARSISRKSQQQQQQEQQQDQSSNQGRPNLFYRKRSSNNVMQERKVLSEKYLLHIGQQQVFEVRIQELKGVSESNFTQIHAQFRLSSFGNVERYSVGDKIYQTEPVSNFGDQTVVFEQSQTLSVNITENMMDVILNQGLTVEVYGQAQESYLCELVEHESTHHHSESTTSTPSLSEKSTLFEKAVTSEPGDYMGHVPASRRFSADRRFSIERCTFDGILMEERHDVTASIQILELDSDGEYTPAKVLHKEIRDNHHHHIKHHQDIFCLRQGLQRRISFTLSHDSGKQFEWLEIRQVKVGKIQLVESKGKVIETSSHAPVDIQLLPENSQVTFERNGLSHMTAQGPWDSSLHNASFLNRITSSGQRIRLTLSWQITCAKCVSPLNFEMDIAVQMHHRDATIHTSTSSSSLFRQFLLGGDSNADVNRIVYKTSAMYMVQLKPPMTRQVRELWRLNTANKYVRGEEFIGSWKPRGVSLITDYREARQRMLQRESVAAFRHALVLAKHPQTKTIQRSLSTTTIEYDEPESTKKTDPETLTRKVIDLWKTHHGTREEIVFTQEPPSITSLNPSNSSNSISSINSNSTTISKKYSNMKLTADIQQMHPSDTVTKKGYLLHPENVDGSWLKHWFVLRRPFIIFYQDQTEIEELGVLNLTSARVDYKTDLEEMLQKKYIFAIYTNNNAYLFQANDFEDMKDWLSKIDQFYPVKKLESLNSL</sequence>
<feature type="compositionally biased region" description="Low complexity" evidence="12">
    <location>
        <begin position="745"/>
        <end position="765"/>
    </location>
</feature>
<dbReference type="CDD" id="cd01233">
    <property type="entry name" value="PH_KIFIA_KIFIB"/>
    <property type="match status" value="1"/>
</dbReference>
<keyword evidence="4" id="KW-0493">Microtubule</keyword>
<comment type="subcellular location">
    <subcellularLocation>
        <location evidence="1">Cytoplasm</location>
        <location evidence="1">Cytoskeleton</location>
    </subcellularLocation>
</comment>
<dbReference type="STRING" id="101091.A0A1C7NLH3"/>
<feature type="region of interest" description="Disordered" evidence="12">
    <location>
        <begin position="404"/>
        <end position="427"/>
    </location>
</feature>
<dbReference type="SMART" id="SM00129">
    <property type="entry name" value="KISc"/>
    <property type="match status" value="1"/>
</dbReference>
<name>A0A1C7NLH3_9FUNG</name>
<feature type="coiled-coil region" evidence="11">
    <location>
        <begin position="800"/>
        <end position="869"/>
    </location>
</feature>
<evidence type="ECO:0000313" key="16">
    <source>
        <dbReference type="Proteomes" id="UP000093000"/>
    </source>
</evidence>
<evidence type="ECO:0000256" key="6">
    <source>
        <dbReference type="ARBA" id="ARBA00022840"/>
    </source>
</evidence>
<dbReference type="EMBL" id="LUGH01000070">
    <property type="protein sequence ID" value="OBZ89952.1"/>
    <property type="molecule type" value="Genomic_DNA"/>
</dbReference>
<gene>
    <name evidence="15" type="ORF">A0J61_01992</name>
</gene>